<evidence type="ECO:0000313" key="2">
    <source>
        <dbReference type="EMBL" id="GAA4396754.1"/>
    </source>
</evidence>
<dbReference type="EMBL" id="BAABFX010000027">
    <property type="protein sequence ID" value="GAA4396754.1"/>
    <property type="molecule type" value="Genomic_DNA"/>
</dbReference>
<keyword evidence="1" id="KW-0472">Membrane</keyword>
<comment type="caution">
    <text evidence="2">The sequence shown here is derived from an EMBL/GenBank/DDBJ whole genome shotgun (WGS) entry which is preliminary data.</text>
</comment>
<organism evidence="2 3">
    <name type="scientific">Ornithinibacter aureus</name>
    <dbReference type="NCBI Taxonomy" id="622664"/>
    <lineage>
        <taxon>Bacteria</taxon>
        <taxon>Bacillati</taxon>
        <taxon>Actinomycetota</taxon>
        <taxon>Actinomycetes</taxon>
        <taxon>Micrococcales</taxon>
        <taxon>Intrasporangiaceae</taxon>
        <taxon>Ornithinibacter</taxon>
    </lineage>
</organism>
<keyword evidence="1" id="KW-0812">Transmembrane</keyword>
<keyword evidence="1" id="KW-1133">Transmembrane helix</keyword>
<sequence length="84" mass="8768">MIVKGKATLLLLVWLAAYMVIGGAVWAVANSLLLSTALDDMMGILIAGGLTIVLGWLGASWVHRRVDSAISEKTAAAGTSPDHH</sequence>
<accession>A0ABP8JVE3</accession>
<dbReference type="Proteomes" id="UP001500390">
    <property type="component" value="Unassembled WGS sequence"/>
</dbReference>
<evidence type="ECO:0000256" key="1">
    <source>
        <dbReference type="SAM" id="Phobius"/>
    </source>
</evidence>
<dbReference type="RefSeq" id="WP_159904125.1">
    <property type="nucleotide sequence ID" value="NZ_BAABFX010000027.1"/>
</dbReference>
<evidence type="ECO:0000313" key="3">
    <source>
        <dbReference type="Proteomes" id="UP001500390"/>
    </source>
</evidence>
<name>A0ABP8JVE3_9MICO</name>
<feature type="transmembrane region" description="Helical" evidence="1">
    <location>
        <begin position="7"/>
        <end position="29"/>
    </location>
</feature>
<gene>
    <name evidence="2" type="ORF">GCM10023153_19990</name>
</gene>
<reference evidence="3" key="1">
    <citation type="journal article" date="2019" name="Int. J. Syst. Evol. Microbiol.">
        <title>The Global Catalogue of Microorganisms (GCM) 10K type strain sequencing project: providing services to taxonomists for standard genome sequencing and annotation.</title>
        <authorList>
            <consortium name="The Broad Institute Genomics Platform"/>
            <consortium name="The Broad Institute Genome Sequencing Center for Infectious Disease"/>
            <person name="Wu L."/>
            <person name="Ma J."/>
        </authorList>
    </citation>
    <scope>NUCLEOTIDE SEQUENCE [LARGE SCALE GENOMIC DNA]</scope>
    <source>
        <strain evidence="3">JCM 17738</strain>
    </source>
</reference>
<evidence type="ECO:0008006" key="4">
    <source>
        <dbReference type="Google" id="ProtNLM"/>
    </source>
</evidence>
<proteinExistence type="predicted"/>
<protein>
    <recommendedName>
        <fullName evidence="4">DUF2530 domain-containing protein</fullName>
    </recommendedName>
</protein>
<feature type="transmembrane region" description="Helical" evidence="1">
    <location>
        <begin position="41"/>
        <end position="62"/>
    </location>
</feature>
<keyword evidence="3" id="KW-1185">Reference proteome</keyword>